<feature type="transmembrane region" description="Helical" evidence="1">
    <location>
        <begin position="398"/>
        <end position="419"/>
    </location>
</feature>
<keyword evidence="1" id="KW-0472">Membrane</keyword>
<reference evidence="2 3" key="1">
    <citation type="journal article" date="2012" name="J. Bacteriol.">
        <title>Complete genome sequence of the hyperthermophilic cellulolytic Crenarchaeon 'Thermogladius cellulolyticus' 1633.</title>
        <authorList>
            <person name="Mardanov A.V."/>
            <person name="Kochetkova T.V."/>
            <person name="Beletsky A.V."/>
            <person name="Bonch-Osmolovskaya E.A."/>
            <person name="Ravin N.V."/>
            <person name="Skryabin K.G."/>
        </authorList>
    </citation>
    <scope>NUCLEOTIDE SEQUENCE [LARGE SCALE GENOMIC DNA]</scope>
    <source>
        <strain evidence="3">DSM 22663 / VKM B-2946 / 1633</strain>
    </source>
</reference>
<organism evidence="2 3">
    <name type="scientific">Thermogladius calderae (strain DSM 22663 / VKM B-2946 / 1633)</name>
    <dbReference type="NCBI Taxonomy" id="1184251"/>
    <lineage>
        <taxon>Archaea</taxon>
        <taxon>Thermoproteota</taxon>
        <taxon>Thermoprotei</taxon>
        <taxon>Desulfurococcales</taxon>
        <taxon>Desulfurococcaceae</taxon>
        <taxon>Thermogladius</taxon>
    </lineage>
</organism>
<feature type="transmembrane region" description="Helical" evidence="1">
    <location>
        <begin position="238"/>
        <end position="257"/>
    </location>
</feature>
<feature type="transmembrane region" description="Helical" evidence="1">
    <location>
        <begin position="157"/>
        <end position="177"/>
    </location>
</feature>
<dbReference type="KEGG" id="thg:TCELL_0849"/>
<evidence type="ECO:0000313" key="3">
    <source>
        <dbReference type="Proteomes" id="UP000005270"/>
    </source>
</evidence>
<feature type="transmembrane region" description="Helical" evidence="1">
    <location>
        <begin position="32"/>
        <end position="61"/>
    </location>
</feature>
<keyword evidence="1" id="KW-0812">Transmembrane</keyword>
<accession>I3TET5</accession>
<gene>
    <name evidence="2" type="ordered locus">TCELL_0849</name>
</gene>
<evidence type="ECO:0000256" key="1">
    <source>
        <dbReference type="SAM" id="Phobius"/>
    </source>
</evidence>
<keyword evidence="1" id="KW-1133">Transmembrane helix</keyword>
<dbReference type="InParanoid" id="I3TET5"/>
<keyword evidence="3" id="KW-1185">Reference proteome</keyword>
<dbReference type="Proteomes" id="UP000005270">
    <property type="component" value="Chromosome"/>
</dbReference>
<feature type="transmembrane region" description="Helical" evidence="1">
    <location>
        <begin position="368"/>
        <end position="392"/>
    </location>
</feature>
<dbReference type="EMBL" id="CP003531">
    <property type="protein sequence ID" value="AFK51273.1"/>
    <property type="molecule type" value="Genomic_DNA"/>
</dbReference>
<feature type="transmembrane region" description="Helical" evidence="1">
    <location>
        <begin position="122"/>
        <end position="145"/>
    </location>
</feature>
<feature type="transmembrane region" description="Helical" evidence="1">
    <location>
        <begin position="81"/>
        <end position="102"/>
    </location>
</feature>
<feature type="transmembrane region" description="Helical" evidence="1">
    <location>
        <begin position="269"/>
        <end position="290"/>
    </location>
</feature>
<name>I3TET5_THEC1</name>
<dbReference type="AlphaFoldDB" id="I3TET5"/>
<dbReference type="HOGENOM" id="CLU_649924_0_0_2"/>
<feature type="transmembrane region" description="Helical" evidence="1">
    <location>
        <begin position="197"/>
        <end position="218"/>
    </location>
</feature>
<proteinExistence type="predicted"/>
<evidence type="ECO:0000313" key="2">
    <source>
        <dbReference type="EMBL" id="AFK51273.1"/>
    </source>
</evidence>
<protein>
    <submittedName>
        <fullName evidence="2">Uncharacterized protein</fullName>
    </submittedName>
</protein>
<feature type="transmembrane region" description="Helical" evidence="1">
    <location>
        <begin position="334"/>
        <end position="356"/>
    </location>
</feature>
<feature type="transmembrane region" description="Helical" evidence="1">
    <location>
        <begin position="310"/>
        <end position="328"/>
    </location>
</feature>
<sequence>MDVVSMSPDPIGQFYELITGIFSRVTGYLPNALVFLAVAVIGYLVGYFLKVVVSLAIDFYVKWKMRKYPLFNRLYESGGSVGHFIGWLLFSVVFTYSIYYGLLVSGSQHPLVIGSEAVMLAISRVLAGLLVIVTLMTVLVGVYSVASWVVSRVQTKYGVLAQIVLYTGMFFIAVPIVGLGVDIAGGGTVVLDSFQTYLPLALLLATVTIAGSFLALLLSDYVTSYTEWRGEIKTSVTLALKVLVTLLSFSAGVYLASSSYPVLSTISDVITRVAVSLTIAAVGLVFSVYVKSKISALKGATSIPLELADVYMVVPVLVAFIVVALDFLGIRAEVVMAVTVGSILLLFGLSLTNWVYNLLVKEGVPTELSLLFTALTTLLFVALSAAAYLAIFPEAAKTVGLVAIAVGLAVVGVTAVYYLRRR</sequence>